<name>A0ABS0CPM6_9NOCA</name>
<feature type="domain" description="Carrier" evidence="5">
    <location>
        <begin position="3768"/>
        <end position="3843"/>
    </location>
</feature>
<dbReference type="Gene3D" id="3.30.559.10">
    <property type="entry name" value="Chloramphenicol acetyltransferase-like domain"/>
    <property type="match status" value="4"/>
</dbReference>
<dbReference type="SUPFAM" id="SSF52777">
    <property type="entry name" value="CoA-dependent acyltransferases"/>
    <property type="match status" value="8"/>
</dbReference>
<dbReference type="Gene3D" id="3.40.50.12780">
    <property type="entry name" value="N-terminal domain of ligase-like"/>
    <property type="match status" value="2"/>
</dbReference>
<feature type="domain" description="Carrier" evidence="5">
    <location>
        <begin position="1561"/>
        <end position="1636"/>
    </location>
</feature>
<dbReference type="InterPro" id="IPR042099">
    <property type="entry name" value="ANL_N_sf"/>
</dbReference>
<dbReference type="EMBL" id="JADLQX010000008">
    <property type="protein sequence ID" value="MBF6298600.1"/>
    <property type="molecule type" value="Genomic_DNA"/>
</dbReference>
<dbReference type="Gene3D" id="2.30.38.10">
    <property type="entry name" value="Luciferase, Domain 3"/>
    <property type="match status" value="2"/>
</dbReference>
<evidence type="ECO:0000313" key="7">
    <source>
        <dbReference type="Proteomes" id="UP000702209"/>
    </source>
</evidence>
<comment type="cofactor">
    <cofactor evidence="1">
        <name>pantetheine 4'-phosphate</name>
        <dbReference type="ChEBI" id="CHEBI:47942"/>
    </cofactor>
</comment>
<evidence type="ECO:0000259" key="5">
    <source>
        <dbReference type="PROSITE" id="PS50075"/>
    </source>
</evidence>
<comment type="caution">
    <text evidence="6">The sequence shown here is derived from an EMBL/GenBank/DDBJ whole genome shotgun (WGS) entry which is preliminary data.</text>
</comment>
<dbReference type="InterPro" id="IPR000873">
    <property type="entry name" value="AMP-dep_synth/lig_dom"/>
</dbReference>
<dbReference type="InterPro" id="IPR001242">
    <property type="entry name" value="Condensation_dom"/>
</dbReference>
<feature type="region of interest" description="Disordered" evidence="4">
    <location>
        <begin position="1648"/>
        <end position="1689"/>
    </location>
</feature>
<keyword evidence="3" id="KW-0597">Phosphoprotein</keyword>
<sequence length="4303" mass="456442">MTHADSAGSGLIGAKPAGDNANPRRPYGIDDLPAKITTVAELQPWRVALRHDEVLVTYAALAAELAALSEAMNPELGPDDLVPVVVSRALPTLLESGEGALGAVLDALVDDARMAARQALSATAPVETLLSRFQEQVRRTPDAIALEYAGAIPAHPTPDHHPSTSRSATLTYGEFGSRVTALARHLVALGVGPETLVGLAIRHSFDLLVGMYAIIEAGGAYLPIDPGEPADRIAAVLRVAEPAVVLTTTWDEPEFGADVPTLRIDRLEALPAPAAPAVARSADDIAYVMVTSDSTGRPAGVAVSHRSIVANLHWRQRMFRLRADDVVLQQTPCTADVSVWEFFWPLSVGARLVIAAPDRQRDPAHLARVIRESGVTVTHFAPSVLAVFLADRHAVALDSLRMVFASGEELPAATAAAFRDFSGATLYHLYGPTETAIDVTAHEVTAADVARVPIGAAADDTELLVLDDHLRPVARGAVGELYLSGVQLARGYVTSPGLTAERFVANPEGPPGERMYRTGEMVRWSHDGELLYPGEAASPDSTQVIAGTGKPVGGRIPAQPLFDATTANGVAIAGEQLGAATPPLFRPGPESIALSPAQWRLWFLNRIESQDGADSVHNLPIVLRLTGRLDIKALERAVLDVLARHETLRTVYAETDSGPYPSVLDAADIGLSLHAVPISRAALDDAVAGIVRAGFDLTTELPSRVALLAVDRGDASRGVIGDEYVLVFVVHHIAADAESVAPLVTDLIKAYLARLTSRRPQWDPLPVRYADYRLWHAELLGAENVPGDLAYQQLRFWRDVLDGAPAQLPLPTDRPRPAVASQRGAAVDFTIPPEVTAGLRALARRGGATLFMTLHAAFAATLARLSGSADIVIGSPVAGRGDAALDALVGLFDNTLALRTRVAPDASFTALLADVREGDSAAFANADLPFARLVDAMRVDRLSGAHPLFQVMFSFEAVAPAIVGRALEVPWLSVRPVEMAAAGAEFDLHLVVGEKAGSAGLSGSLRYATDLFDAATAESYVARFRRLLVAVAVNPDVRIGDVELLSDAESARILHEWNATAHPIAESVTLASLFAAQTARTPDAPAITFDRTTLSYAEFGGVVNRLARYLIAQGVGPESLVALCIRHPFDLVVGIYAVIEAGGGYIALDPSQSAEDILAVATPVLALTDGSGLNCAAAEIRIDRLDLSGYPGGPLTDADRRAPLRPANTAYVSFSSGYPGVAMSHGAIVNRLHWMQSAYAALGAGDVLLQKAPGADDVSVLEFFWPLQAGARMVLARPGGHRDPGYLARLIRSEGVTVAHFVPSMLAAFVAQAVEVPSLREVFCSGEALPGAVAQRMRALTGAALHNGYGATEAAVQVTFHEVSDADFETVPIGRPIWNTRAYVLDARLRPVPVGVPGELYLAGAQLARGYLGCAAHTGGRFVADPFGPAGERMYRTGDLAVWTAAGELEFLRRADAQAQIRGLRLDLGEIEAALLAVPGIGQAAVLVRDDRGVGEQLVAYLVATGMVETATVRDQVAERLPGYLVPEAFVVLDSFPVDASGKLDRTALPAPAFEPPMFQAPAGLVETLVAQAFAAVLEVTEVGADDDLFALGGDSFSAIQLAARLSKATGADVAVRTIFDAPTVRALARRITVNRPIEVATVAPPTDGRPVALSPVETGPVPSPSEVDPVASAPVETGSVRSLRRESGPVASEPAAVALPSGGSAPVVSVPTGVEGVALPSEGGPVALSSSGTGTVVSRSAGSGPLPVGGAPAVSLPTGSGRVASPSSEAEGAAVSSVGAGPDVLPSTEAGPVVSPPSERNAAVLPPLTPRERGGPTPLSIAQQRLWFLNRFDTASGGYNIPFALRLTGALNVSALEAAVADVIARHETLRTLYPEHDGVATQVVLPAGTKLVELVARPVPAAQVSELVGAATRAGFDVTAEVPLRVRLWRVEDEAPIGAQVHVLLFVVHHIVADVWSFAPLTRDLANAYVARCASIAPALGPLPVQYADFAIWQRAALGSPDDPASVLSGQLAYWTDRLARLPEVVTFPSDRPRPAVATNRGGVLTGQLDATLHQQIRDFAAAHDLTPFMVLHAALAVLASRYGAGADVVIGTPVEGRGADALDDLVGTFVNTLVLRTEVRQDASLAELLASVRATDLAAFDHAAVPFAQVVEAVNPVRSQAHTPLYQVALTLRNELTPEFRLQRLAIAAYPVGPAPIHLDLDWTLTDRYTADGAPDGIDVQLRYALDLFDAPTVAGFLAAFERVLRAMVRDARVLVGNVELMSLAERGMLLSDHNATIHALPAETLDDLLTARVAATPDEIGVRYEDSAITYAEFASRVNRLARALIGLGVGPEIIVGLAASRSIDMLVAMYAIVRAGGAYLPIDPAHSDDHLARVVASAAPRLVLTAGGAALPSLDSVPVIDLADLDLSGVAEGPVSDAERIAVPRPDNTAYVLFGGATVPPKGVAVTHRAILNQLRWFEFRYRVAASDRILQHAPLTSEVSGWECFLPIAVGAPLVIARPSGRLDLGYVAGLLREHGITIADYAPSMLAALIGQGMGDALRSLRHLRCGGAALTPALLAALRRSVSGLLHNAYGAPETAISAISHEFTDADIASGRRPAIGRPCWNTRAYVLDTRLRPVPIGVTGELYVAGGQLARGYHARPGLTAERFVADPFGVPGRLMYRTGDLVRWNRDGALEYVGRGDFECGATAVRFRPPREGAEAVLATLVAELVGVARIGADDDFFACGGDSLLAVRLVARVNATLRCALTVREVFQAPTVAQLARRVAPSAEPGTPLSPRERPTRIPLSPGQTRMWLLHRLDPDSGVYNIPIAIRLTGAIDYQALRAALRDVVVRHETLRTVFPADADGPAQVVLPGHDVPEPSLDPITVTAPHLSDAVLAAIADGFDLCNQVPLRASLLRIDQDDHVLVVVIHHIAADGASAAPLVRDLMTAYTARLAGSTPQWRPLPVQYADFTLWQLDALGAADDPSSTLSTEIAYRRAELAGLRPVLELPADRPRPPVASGRGATIEIAVPAELTGSIAELARRHSVSTFMVLHAAFATLLARLTGVDDVAIGTTVTGRGDETLDDLVGMFDNIVVLRTPVATDASFAELLARVREIDVRAFAHAELPFARLVEELEPPRSQSHSPVVQAMLTFQHRDDAALRLPGLTVSAYPFHNPVAQFDLAMELAEHQENAGTTLRGVLRYAADLFDRATADAFAARFTRVLRTVVSDESVRVGDLDLLDAAERMLVLDRWNDTAAPVDPTATLISLFEAQVVRTPDAPAVTVEGWTPAHPSPDHHPPTSRYATLTYSEFAARVRRLARWLAGAGVGPDAPVALGMRPSLDLVVGIYAITLAGGAYVPLDPAHSTEQLEDVLRTVRPVCVLTSGLDLDAGEARQVRLDRLDLRGYSAEPLTALDRLGAPRPAHTAHVIFTSEPAGRSEGMAIPHAAIVNRITGMQSVYPLSRDDVVLLESPATAAAFAWELFWPLAFGAKLVVARPDGHRDAAYLTRVIAEQRVTMAHFAPPMLGALLADPRAADCTTLRNVFTSGEALPALVAQRAREVIGARVHNLYGPAGAAGDVTCHEVTEDDVVSVPIGAPVFNTQVYVLDSRLHPVPVGVAGELYLAGAQLARGYVARPDLTADRFVADPFGAPGERMYRTGDLVAWTASGELNRLGRATFRGLRIELDQIESALVALDSIAQAAVLVHSDGQAGDQLVAYVVPRAPRRFDTEYVRAALSAELPAHLVPASFVVLDRLPVGSSGELDRSALPAPMPAAYRAPATRAEATVARIMARSLGVERIGVHDDFFALGGDSLLAIQVAERLGAELDVEIPARMLFEAPTVATLAVRTQRLVDTGGKPALVRRPRPARVPLSPAQQRMWFRNRFAPPGAAQNLAVVVRLTGYLDSDTLAAAVGDVVGRHETLRTVYPDLDGTSYQHILDPAPVWEIHSLDTTDALREFVAGPFELTAEAPLRVGLITNSDRDHVLALVAHLIAADSFSMGVLVRDLATAYRARATRTAPHWPELDVQYADYALWQHQVLGAAHDTDSIAARQLRYWRETLRGLPVQLGLHTDRPRPAVASHAAASATLALSEDVRDAIAAVAARYEATPFMVMHAALAALLARLSGTTDIAIGAAIPGRDDAALDDLVGPFGNVLVLRTEVSASDTFAAILRRVRDHDLDAFAHADVPFERVVEALDAPRPQARHPLFQVALLFQDLAPATADMAGVTLSEYEFDYATTPFDLSLAVVGEVLRYTYATDLFDARTVEAFGARFIRLLVAVTAAPDRVVEDIDLSGAGEPRPSERKDSAYTAS</sequence>
<dbReference type="InterPro" id="IPR025110">
    <property type="entry name" value="AMP-bd_C"/>
</dbReference>
<dbReference type="SMART" id="SM00823">
    <property type="entry name" value="PKS_PP"/>
    <property type="match status" value="3"/>
</dbReference>
<dbReference type="InterPro" id="IPR009081">
    <property type="entry name" value="PP-bd_ACP"/>
</dbReference>
<dbReference type="Gene3D" id="3.40.50.980">
    <property type="match status" value="4"/>
</dbReference>
<dbReference type="NCBIfam" id="NF003417">
    <property type="entry name" value="PRK04813.1"/>
    <property type="match status" value="5"/>
</dbReference>
<feature type="compositionally biased region" description="Basic and acidic residues" evidence="4">
    <location>
        <begin position="4291"/>
        <end position="4303"/>
    </location>
</feature>
<evidence type="ECO:0000256" key="2">
    <source>
        <dbReference type="ARBA" id="ARBA00022450"/>
    </source>
</evidence>
<evidence type="ECO:0000256" key="3">
    <source>
        <dbReference type="ARBA" id="ARBA00022553"/>
    </source>
</evidence>
<dbReference type="Pfam" id="PF00501">
    <property type="entry name" value="AMP-binding"/>
    <property type="match status" value="4"/>
</dbReference>
<accession>A0ABS0CPM6</accession>
<dbReference type="PANTHER" id="PTHR45527">
    <property type="entry name" value="NONRIBOSOMAL PEPTIDE SYNTHETASE"/>
    <property type="match status" value="1"/>
</dbReference>
<dbReference type="InterPro" id="IPR023213">
    <property type="entry name" value="CAT-like_dom_sf"/>
</dbReference>
<protein>
    <submittedName>
        <fullName evidence="6">Amino acid adenylation domain-containing protein</fullName>
    </submittedName>
</protein>
<feature type="compositionally biased region" description="Low complexity" evidence="4">
    <location>
        <begin position="1730"/>
        <end position="1745"/>
    </location>
</feature>
<keyword evidence="7" id="KW-1185">Reference proteome</keyword>
<dbReference type="SUPFAM" id="SSF47336">
    <property type="entry name" value="ACP-like"/>
    <property type="match status" value="3"/>
</dbReference>
<feature type="region of interest" description="Disordered" evidence="4">
    <location>
        <begin position="1"/>
        <end position="26"/>
    </location>
</feature>
<feature type="domain" description="Carrier" evidence="5">
    <location>
        <begin position="2700"/>
        <end position="2775"/>
    </location>
</feature>
<keyword evidence="2" id="KW-0596">Phosphopantetheine</keyword>
<feature type="region of interest" description="Disordered" evidence="4">
    <location>
        <begin position="2770"/>
        <end position="2792"/>
    </location>
</feature>
<dbReference type="Proteomes" id="UP000702209">
    <property type="component" value="Unassembled WGS sequence"/>
</dbReference>
<dbReference type="PANTHER" id="PTHR45527:SF1">
    <property type="entry name" value="FATTY ACID SYNTHASE"/>
    <property type="match status" value="1"/>
</dbReference>
<dbReference type="InterPro" id="IPR045851">
    <property type="entry name" value="AMP-bd_C_sf"/>
</dbReference>
<dbReference type="PROSITE" id="PS50075">
    <property type="entry name" value="CARRIER"/>
    <property type="match status" value="3"/>
</dbReference>
<dbReference type="InterPro" id="IPR010071">
    <property type="entry name" value="AA_adenyl_dom"/>
</dbReference>
<dbReference type="CDD" id="cd19540">
    <property type="entry name" value="LCL_NRPS-like"/>
    <property type="match status" value="4"/>
</dbReference>
<dbReference type="Pfam" id="PF00550">
    <property type="entry name" value="PP-binding"/>
    <property type="match status" value="3"/>
</dbReference>
<gene>
    <name evidence="6" type="ORF">IU459_13765</name>
</gene>
<dbReference type="Gene3D" id="1.10.1200.10">
    <property type="entry name" value="ACP-like"/>
    <property type="match status" value="2"/>
</dbReference>
<dbReference type="PROSITE" id="PS00012">
    <property type="entry name" value="PHOSPHOPANTETHEINE"/>
    <property type="match status" value="2"/>
</dbReference>
<dbReference type="Pfam" id="PF13193">
    <property type="entry name" value="AMP-binding_C"/>
    <property type="match status" value="2"/>
</dbReference>
<evidence type="ECO:0000256" key="1">
    <source>
        <dbReference type="ARBA" id="ARBA00001957"/>
    </source>
</evidence>
<feature type="compositionally biased region" description="Low complexity" evidence="4">
    <location>
        <begin position="1764"/>
        <end position="1783"/>
    </location>
</feature>
<evidence type="ECO:0000256" key="4">
    <source>
        <dbReference type="SAM" id="MobiDB-lite"/>
    </source>
</evidence>
<dbReference type="Gene3D" id="3.30.300.30">
    <property type="match status" value="2"/>
</dbReference>
<dbReference type="Gene3D" id="3.40.50.1820">
    <property type="entry name" value="alpha/beta hydrolase"/>
    <property type="match status" value="1"/>
</dbReference>
<dbReference type="NCBIfam" id="TIGR01733">
    <property type="entry name" value="AA-adenyl-dom"/>
    <property type="match status" value="2"/>
</dbReference>
<dbReference type="InterPro" id="IPR029058">
    <property type="entry name" value="AB_hydrolase_fold"/>
</dbReference>
<evidence type="ECO:0000313" key="6">
    <source>
        <dbReference type="EMBL" id="MBF6298600.1"/>
    </source>
</evidence>
<dbReference type="InterPro" id="IPR036736">
    <property type="entry name" value="ACP-like_sf"/>
</dbReference>
<dbReference type="SUPFAM" id="SSF56801">
    <property type="entry name" value="Acetyl-CoA synthetase-like"/>
    <property type="match status" value="4"/>
</dbReference>
<dbReference type="Pfam" id="PF00668">
    <property type="entry name" value="Condensation"/>
    <property type="match status" value="4"/>
</dbReference>
<dbReference type="InterPro" id="IPR020806">
    <property type="entry name" value="PKS_PP-bd"/>
</dbReference>
<proteinExistence type="predicted"/>
<reference evidence="6 7" key="1">
    <citation type="submission" date="2020-10" db="EMBL/GenBank/DDBJ databases">
        <title>Identification of Nocardia species via Next-generation sequencing and recognition of intraspecies genetic diversity.</title>
        <authorList>
            <person name="Li P."/>
            <person name="Li P."/>
            <person name="Lu B."/>
        </authorList>
    </citation>
    <scope>NUCLEOTIDE SEQUENCE [LARGE SCALE GENOMIC DNA]</scope>
    <source>
        <strain evidence="6 7">BJ06-0157</strain>
    </source>
</reference>
<dbReference type="RefSeq" id="WP_195129895.1">
    <property type="nucleotide sequence ID" value="NZ_JADLQX010000008.1"/>
</dbReference>
<feature type="region of interest" description="Disordered" evidence="4">
    <location>
        <begin position="4283"/>
        <end position="4303"/>
    </location>
</feature>
<dbReference type="Gene3D" id="3.30.559.30">
    <property type="entry name" value="Nonribosomal peptide synthetase, condensation domain"/>
    <property type="match status" value="4"/>
</dbReference>
<feature type="region of interest" description="Disordered" evidence="4">
    <location>
        <begin position="1723"/>
        <end position="1818"/>
    </location>
</feature>
<organism evidence="6 7">
    <name type="scientific">Nocardia amamiensis</name>
    <dbReference type="NCBI Taxonomy" id="404578"/>
    <lineage>
        <taxon>Bacteria</taxon>
        <taxon>Bacillati</taxon>
        <taxon>Actinomycetota</taxon>
        <taxon>Actinomycetes</taxon>
        <taxon>Mycobacteriales</taxon>
        <taxon>Nocardiaceae</taxon>
        <taxon>Nocardia</taxon>
    </lineage>
</organism>
<dbReference type="InterPro" id="IPR006162">
    <property type="entry name" value="Ppantetheine_attach_site"/>
</dbReference>